<evidence type="ECO:0000313" key="11">
    <source>
        <dbReference type="EMBL" id="KAJ1610215.1"/>
    </source>
</evidence>
<dbReference type="Gene3D" id="1.10.10.460">
    <property type="entry name" value="Ribonuclease hii. Domain 2"/>
    <property type="match status" value="1"/>
</dbReference>
<name>A0ABQ8P6M9_9CRYT</name>
<comment type="similarity">
    <text evidence="3">Belongs to the RNase HII family. Eukaryotic subfamily.</text>
</comment>
<organism evidence="11 12">
    <name type="scientific">Cryptosporidium canis</name>
    <dbReference type="NCBI Taxonomy" id="195482"/>
    <lineage>
        <taxon>Eukaryota</taxon>
        <taxon>Sar</taxon>
        <taxon>Alveolata</taxon>
        <taxon>Apicomplexa</taxon>
        <taxon>Conoidasida</taxon>
        <taxon>Coccidia</taxon>
        <taxon>Eucoccidiorida</taxon>
        <taxon>Eimeriorina</taxon>
        <taxon>Cryptosporidiidae</taxon>
        <taxon>Cryptosporidium</taxon>
    </lineage>
</organism>
<comment type="cofactor">
    <cofactor evidence="8">
        <name>Mn(2+)</name>
        <dbReference type="ChEBI" id="CHEBI:29035"/>
    </cofactor>
    <cofactor evidence="8">
        <name>Mg(2+)</name>
        <dbReference type="ChEBI" id="CHEBI:18420"/>
    </cofactor>
    <text evidence="8">Manganese or magnesium. Binds 1 divalent metal ion per monomer in the absence of substrate. May bind a second metal ion after substrate binding.</text>
</comment>
<dbReference type="EC" id="3.1.26.4" evidence="9"/>
<evidence type="ECO:0000256" key="9">
    <source>
        <dbReference type="RuleBase" id="RU003515"/>
    </source>
</evidence>
<evidence type="ECO:0000256" key="4">
    <source>
        <dbReference type="ARBA" id="ARBA00022722"/>
    </source>
</evidence>
<dbReference type="Proteomes" id="UP001071777">
    <property type="component" value="Unassembled WGS sequence"/>
</dbReference>
<keyword evidence="4 8" id="KW-0540">Nuclease</keyword>
<dbReference type="EMBL" id="JAPCXB010000071">
    <property type="protein sequence ID" value="KAJ1610215.1"/>
    <property type="molecule type" value="Genomic_DNA"/>
</dbReference>
<proteinExistence type="inferred from homology"/>
<evidence type="ECO:0000256" key="5">
    <source>
        <dbReference type="ARBA" id="ARBA00022723"/>
    </source>
</evidence>
<dbReference type="InterPro" id="IPR001352">
    <property type="entry name" value="RNase_HII/HIII"/>
</dbReference>
<dbReference type="PROSITE" id="PS51975">
    <property type="entry name" value="RNASE_H_2"/>
    <property type="match status" value="1"/>
</dbReference>
<evidence type="ECO:0000256" key="3">
    <source>
        <dbReference type="ARBA" id="ARBA00007058"/>
    </source>
</evidence>
<dbReference type="Pfam" id="PF01351">
    <property type="entry name" value="RNase_HII"/>
    <property type="match status" value="1"/>
</dbReference>
<reference evidence="11" key="1">
    <citation type="submission" date="2022-10" db="EMBL/GenBank/DDBJ databases">
        <title>Adaptive evolution leads to modifications in subtelomeric GC content in a zoonotic Cryptosporidium species.</title>
        <authorList>
            <person name="Li J."/>
            <person name="Feng Y."/>
            <person name="Xiao L."/>
        </authorList>
    </citation>
    <scope>NUCLEOTIDE SEQUENCE</scope>
    <source>
        <strain evidence="11">25894</strain>
    </source>
</reference>
<gene>
    <name evidence="11" type="ORF">OJ252_1972</name>
</gene>
<dbReference type="Gene3D" id="3.30.420.10">
    <property type="entry name" value="Ribonuclease H-like superfamily/Ribonuclease H"/>
    <property type="match status" value="1"/>
</dbReference>
<evidence type="ECO:0000256" key="2">
    <source>
        <dbReference type="ARBA" id="ARBA00001946"/>
    </source>
</evidence>
<dbReference type="InterPro" id="IPR036397">
    <property type="entry name" value="RNaseH_sf"/>
</dbReference>
<accession>A0ABQ8P6M9</accession>
<dbReference type="InterPro" id="IPR004649">
    <property type="entry name" value="RNase_H2_suA"/>
</dbReference>
<dbReference type="CDD" id="cd07181">
    <property type="entry name" value="RNase_HII_eukaryota_like"/>
    <property type="match status" value="1"/>
</dbReference>
<comment type="cofactor">
    <cofactor evidence="2">
        <name>Mg(2+)</name>
        <dbReference type="ChEBI" id="CHEBI:18420"/>
    </cofactor>
</comment>
<evidence type="ECO:0000256" key="6">
    <source>
        <dbReference type="ARBA" id="ARBA00022759"/>
    </source>
</evidence>
<protein>
    <recommendedName>
        <fullName evidence="9">Ribonuclease</fullName>
        <ecNumber evidence="9">3.1.26.4</ecNumber>
    </recommendedName>
</protein>
<evidence type="ECO:0000256" key="8">
    <source>
        <dbReference type="PROSITE-ProRule" id="PRU01319"/>
    </source>
</evidence>
<feature type="binding site" evidence="8">
    <location>
        <position position="38"/>
    </location>
    <ligand>
        <name>a divalent metal cation</name>
        <dbReference type="ChEBI" id="CHEBI:60240"/>
    </ligand>
</feature>
<dbReference type="NCBIfam" id="TIGR00729">
    <property type="entry name" value="ribonuclease HII"/>
    <property type="match status" value="1"/>
</dbReference>
<keyword evidence="6 8" id="KW-0255">Endonuclease</keyword>
<evidence type="ECO:0000259" key="10">
    <source>
        <dbReference type="PROSITE" id="PS51975"/>
    </source>
</evidence>
<dbReference type="InterPro" id="IPR024567">
    <property type="entry name" value="RNase_HII/HIII_dom"/>
</dbReference>
<feature type="binding site" evidence="8">
    <location>
        <position position="159"/>
    </location>
    <ligand>
        <name>a divalent metal cation</name>
        <dbReference type="ChEBI" id="CHEBI:60240"/>
    </ligand>
</feature>
<dbReference type="SUPFAM" id="SSF53098">
    <property type="entry name" value="Ribonuclease H-like"/>
    <property type="match status" value="1"/>
</dbReference>
<comment type="caution">
    <text evidence="11">The sequence shown here is derived from an EMBL/GenBank/DDBJ whole genome shotgun (WGS) entry which is preliminary data.</text>
</comment>
<dbReference type="InterPro" id="IPR023160">
    <property type="entry name" value="RNase_HII_hlx-loop-hlx_cap_dom"/>
</dbReference>
<evidence type="ECO:0000313" key="12">
    <source>
        <dbReference type="Proteomes" id="UP001071777"/>
    </source>
</evidence>
<feature type="domain" description="RNase H type-2" evidence="10">
    <location>
        <begin position="31"/>
        <end position="275"/>
    </location>
</feature>
<dbReference type="PANTHER" id="PTHR10954:SF7">
    <property type="entry name" value="RIBONUCLEASE H2 SUBUNIT A"/>
    <property type="match status" value="1"/>
</dbReference>
<keyword evidence="7 8" id="KW-0378">Hydrolase</keyword>
<dbReference type="InterPro" id="IPR012337">
    <property type="entry name" value="RNaseH-like_sf"/>
</dbReference>
<keyword evidence="5 8" id="KW-0479">Metal-binding</keyword>
<comment type="catalytic activity">
    <reaction evidence="1 8 9">
        <text>Endonucleolytic cleavage to 5'-phosphomonoester.</text>
        <dbReference type="EC" id="3.1.26.4"/>
    </reaction>
</comment>
<keyword evidence="12" id="KW-1185">Reference proteome</keyword>
<dbReference type="PANTHER" id="PTHR10954">
    <property type="entry name" value="RIBONUCLEASE H2 SUBUNIT A"/>
    <property type="match status" value="1"/>
</dbReference>
<feature type="binding site" evidence="8">
    <location>
        <position position="37"/>
    </location>
    <ligand>
        <name>a divalent metal cation</name>
        <dbReference type="ChEBI" id="CHEBI:60240"/>
    </ligand>
</feature>
<comment type="function">
    <text evidence="9">Endonuclease that specifically degrades the RNA of RNA-DNA hybrids.</text>
</comment>
<evidence type="ECO:0000256" key="7">
    <source>
        <dbReference type="ARBA" id="ARBA00022801"/>
    </source>
</evidence>
<sequence>MIQQQISYLYSQSFQMDHSFEENVNGFESRDVILGIDEAGRGPVLGPMVYACLFYPKENEDLLRNINIDDSKKLSAHNRVKINDKIRKLSDKFGWRIHVMSAEYLSCEMHRRKKHNLNEISHLAAISKSKCFGCCVFILLDLIKHVISSGVNVTEVYIDTVGPPDSYKSKLLSIFPNINITVKPKADSLYPSVSGASILAKVKRDTLLSDWRSSSAGTYNFGANRTGSCEQGSGYPGDPKTKEFLRQVFDPVFGFPNIVRFSWSTASEIIDKHGYSVVWGGEETTSQQKIKLFRDNKCCKFLILQMIRLEIKRDNI</sequence>
<evidence type="ECO:0000256" key="1">
    <source>
        <dbReference type="ARBA" id="ARBA00000077"/>
    </source>
</evidence>